<sequence length="128" mass="13219">MFATKSLVTLALAAIAFAAPNAPRQLEEGATCAYVVTPSSSADGINISEELNFTIGREIAIEADSPIFNGGLSPVENADGSFTATGTIAADSLTAEQLKALVTSWPGKMLDGLPRNGLTWTVDAVTCE</sequence>
<proteinExistence type="predicted"/>
<keyword evidence="1" id="KW-0732">Signal</keyword>
<gene>
    <name evidence="2" type="ORF">V5O48_006608</name>
</gene>
<name>A0ABR3FJ18_9AGAR</name>
<reference evidence="2 3" key="1">
    <citation type="submission" date="2024-02" db="EMBL/GenBank/DDBJ databases">
        <title>A draft genome for the cacao thread blight pathogen Marasmius crinis-equi.</title>
        <authorList>
            <person name="Cohen S.P."/>
            <person name="Baruah I.K."/>
            <person name="Amoako-Attah I."/>
            <person name="Bukari Y."/>
            <person name="Meinhardt L.W."/>
            <person name="Bailey B.A."/>
        </authorList>
    </citation>
    <scope>NUCLEOTIDE SEQUENCE [LARGE SCALE GENOMIC DNA]</scope>
    <source>
        <strain evidence="2 3">GH-76</strain>
    </source>
</reference>
<accession>A0ABR3FJ18</accession>
<keyword evidence="3" id="KW-1185">Reference proteome</keyword>
<evidence type="ECO:0000313" key="2">
    <source>
        <dbReference type="EMBL" id="KAL0575357.1"/>
    </source>
</evidence>
<dbReference type="EMBL" id="JBAHYK010000312">
    <property type="protein sequence ID" value="KAL0575357.1"/>
    <property type="molecule type" value="Genomic_DNA"/>
</dbReference>
<evidence type="ECO:0000256" key="1">
    <source>
        <dbReference type="SAM" id="SignalP"/>
    </source>
</evidence>
<comment type="caution">
    <text evidence="2">The sequence shown here is derived from an EMBL/GenBank/DDBJ whole genome shotgun (WGS) entry which is preliminary data.</text>
</comment>
<dbReference type="Proteomes" id="UP001465976">
    <property type="component" value="Unassembled WGS sequence"/>
</dbReference>
<evidence type="ECO:0000313" key="3">
    <source>
        <dbReference type="Proteomes" id="UP001465976"/>
    </source>
</evidence>
<protein>
    <submittedName>
        <fullName evidence="2">Uncharacterized protein</fullName>
    </submittedName>
</protein>
<feature type="signal peptide" evidence="1">
    <location>
        <begin position="1"/>
        <end position="18"/>
    </location>
</feature>
<feature type="chain" id="PRO_5045241308" evidence="1">
    <location>
        <begin position="19"/>
        <end position="128"/>
    </location>
</feature>
<organism evidence="2 3">
    <name type="scientific">Marasmius crinis-equi</name>
    <dbReference type="NCBI Taxonomy" id="585013"/>
    <lineage>
        <taxon>Eukaryota</taxon>
        <taxon>Fungi</taxon>
        <taxon>Dikarya</taxon>
        <taxon>Basidiomycota</taxon>
        <taxon>Agaricomycotina</taxon>
        <taxon>Agaricomycetes</taxon>
        <taxon>Agaricomycetidae</taxon>
        <taxon>Agaricales</taxon>
        <taxon>Marasmiineae</taxon>
        <taxon>Marasmiaceae</taxon>
        <taxon>Marasmius</taxon>
    </lineage>
</organism>